<dbReference type="VEuPathDB" id="VectorBase:AQUA014404"/>
<accession>A0A182XRC8</accession>
<name>A0A182XRC8_ANOQN</name>
<reference evidence="1" key="1">
    <citation type="submission" date="2020-05" db="UniProtKB">
        <authorList>
            <consortium name="EnsemblMetazoa"/>
        </authorList>
    </citation>
    <scope>IDENTIFICATION</scope>
    <source>
        <strain evidence="1">SANGQUA</strain>
    </source>
</reference>
<organism evidence="1 2">
    <name type="scientific">Anopheles quadriannulatus</name>
    <name type="common">Mosquito</name>
    <dbReference type="NCBI Taxonomy" id="34691"/>
    <lineage>
        <taxon>Eukaryota</taxon>
        <taxon>Metazoa</taxon>
        <taxon>Ecdysozoa</taxon>
        <taxon>Arthropoda</taxon>
        <taxon>Hexapoda</taxon>
        <taxon>Insecta</taxon>
        <taxon>Pterygota</taxon>
        <taxon>Neoptera</taxon>
        <taxon>Endopterygota</taxon>
        <taxon>Diptera</taxon>
        <taxon>Nematocera</taxon>
        <taxon>Culicoidea</taxon>
        <taxon>Culicidae</taxon>
        <taxon>Anophelinae</taxon>
        <taxon>Anopheles</taxon>
    </lineage>
</organism>
<sequence>MTAKQQSVYATPQAQVCIYWQRKTVSLWGRSE</sequence>
<dbReference type="EnsemblMetazoa" id="AQUA014404-RA">
    <property type="protein sequence ID" value="AQUA014404-PA"/>
    <property type="gene ID" value="AQUA014404"/>
</dbReference>
<evidence type="ECO:0000313" key="2">
    <source>
        <dbReference type="Proteomes" id="UP000076407"/>
    </source>
</evidence>
<evidence type="ECO:0000313" key="1">
    <source>
        <dbReference type="EnsemblMetazoa" id="AQUA014404-PA"/>
    </source>
</evidence>
<dbReference type="Proteomes" id="UP000076407">
    <property type="component" value="Unassembled WGS sequence"/>
</dbReference>
<protein>
    <submittedName>
        <fullName evidence="1">Uncharacterized protein</fullName>
    </submittedName>
</protein>
<dbReference type="AlphaFoldDB" id="A0A182XRC8"/>
<keyword evidence="2" id="KW-1185">Reference proteome</keyword>
<proteinExistence type="predicted"/>